<evidence type="ECO:0000259" key="5">
    <source>
        <dbReference type="PROSITE" id="PS50931"/>
    </source>
</evidence>
<dbReference type="Gene3D" id="3.40.190.10">
    <property type="entry name" value="Periplasmic binding protein-like II"/>
    <property type="match status" value="2"/>
</dbReference>
<evidence type="ECO:0000313" key="7">
    <source>
        <dbReference type="Proteomes" id="UP000249061"/>
    </source>
</evidence>
<evidence type="ECO:0000256" key="3">
    <source>
        <dbReference type="ARBA" id="ARBA00023125"/>
    </source>
</evidence>
<proteinExistence type="inferred from homology"/>
<evidence type="ECO:0000256" key="2">
    <source>
        <dbReference type="ARBA" id="ARBA00023015"/>
    </source>
</evidence>
<keyword evidence="3" id="KW-0238">DNA-binding</keyword>
<dbReference type="CDD" id="cd08417">
    <property type="entry name" value="PBP2_Nitroaromatics_like"/>
    <property type="match status" value="1"/>
</dbReference>
<dbReference type="InterPro" id="IPR037402">
    <property type="entry name" value="YidZ_PBP2"/>
</dbReference>
<evidence type="ECO:0000313" key="6">
    <source>
        <dbReference type="EMBL" id="PZR15392.1"/>
    </source>
</evidence>
<dbReference type="PROSITE" id="PS50931">
    <property type="entry name" value="HTH_LYSR"/>
    <property type="match status" value="1"/>
</dbReference>
<dbReference type="InterPro" id="IPR000847">
    <property type="entry name" value="LysR_HTH_N"/>
</dbReference>
<comment type="similarity">
    <text evidence="1">Belongs to the LysR transcriptional regulatory family.</text>
</comment>
<dbReference type="Gene3D" id="1.10.10.10">
    <property type="entry name" value="Winged helix-like DNA-binding domain superfamily/Winged helix DNA-binding domain"/>
    <property type="match status" value="1"/>
</dbReference>
<reference evidence="6 7" key="1">
    <citation type="submission" date="2017-08" db="EMBL/GenBank/DDBJ databases">
        <title>Infants hospitalized years apart are colonized by the same room-sourced microbial strains.</title>
        <authorList>
            <person name="Brooks B."/>
            <person name="Olm M.R."/>
            <person name="Firek B.A."/>
            <person name="Baker R."/>
            <person name="Thomas B.C."/>
            <person name="Morowitz M.J."/>
            <person name="Banfield J.F."/>
        </authorList>
    </citation>
    <scope>NUCLEOTIDE SEQUENCE [LARGE SCALE GENOMIC DNA]</scope>
    <source>
        <strain evidence="6">S2_003_000_R2_14</strain>
    </source>
</reference>
<accession>A0A2W5TL42</accession>
<dbReference type="GO" id="GO:0003700">
    <property type="term" value="F:DNA-binding transcription factor activity"/>
    <property type="evidence" value="ECO:0007669"/>
    <property type="project" value="InterPro"/>
</dbReference>
<feature type="domain" description="HTH lysR-type" evidence="5">
    <location>
        <begin position="13"/>
        <end position="69"/>
    </location>
</feature>
<dbReference type="SUPFAM" id="SSF46785">
    <property type="entry name" value="Winged helix' DNA-binding domain"/>
    <property type="match status" value="1"/>
</dbReference>
<organism evidence="6 7">
    <name type="scientific">Archangium gephyra</name>
    <dbReference type="NCBI Taxonomy" id="48"/>
    <lineage>
        <taxon>Bacteria</taxon>
        <taxon>Pseudomonadati</taxon>
        <taxon>Myxococcota</taxon>
        <taxon>Myxococcia</taxon>
        <taxon>Myxococcales</taxon>
        <taxon>Cystobacterineae</taxon>
        <taxon>Archangiaceae</taxon>
        <taxon>Archangium</taxon>
    </lineage>
</organism>
<dbReference type="Proteomes" id="UP000249061">
    <property type="component" value="Unassembled WGS sequence"/>
</dbReference>
<dbReference type="InterPro" id="IPR036388">
    <property type="entry name" value="WH-like_DNA-bd_sf"/>
</dbReference>
<dbReference type="InterPro" id="IPR005119">
    <property type="entry name" value="LysR_subst-bd"/>
</dbReference>
<protein>
    <submittedName>
        <fullName evidence="6">LysR family transcriptional regulator</fullName>
    </submittedName>
</protein>
<dbReference type="PRINTS" id="PR00039">
    <property type="entry name" value="HTHLYSR"/>
</dbReference>
<dbReference type="PANTHER" id="PTHR30118:SF15">
    <property type="entry name" value="TRANSCRIPTIONAL REGULATORY PROTEIN"/>
    <property type="match status" value="1"/>
</dbReference>
<dbReference type="EMBL" id="QFQP01000005">
    <property type="protein sequence ID" value="PZR15392.1"/>
    <property type="molecule type" value="Genomic_DNA"/>
</dbReference>
<sequence length="305" mass="34004">MPRMFTMQPIDADLNLLKTLDALIETRSVTRAAKVLGLTQPATSHALSRLRAVLNDQLLVREGAGHVLTERALALREPVREALAKAGSVLTGVVAPPLRELRREFKLTHADYTELMLLPPLVERLSQEAPNVTVTSRPGEANAMDALQSGSDIWIGPFVDDRPGLFAQKLWSDSYLCAVRKGHPVTRGKMTLERFAALKHVQIAPGGKPGGPLDDAMLERGYVRQVAIRVPHFLVAPLMVERTDLVLAAPRRLLERFSSVTKNLHIFESPIPIRGFTLHQAWLARHHEDPVHRWLRSEIRRCSPA</sequence>
<keyword evidence="4" id="KW-0804">Transcription</keyword>
<gene>
    <name evidence="6" type="ORF">DI536_08030</name>
</gene>
<comment type="caution">
    <text evidence="6">The sequence shown here is derived from an EMBL/GenBank/DDBJ whole genome shotgun (WGS) entry which is preliminary data.</text>
</comment>
<dbReference type="Pfam" id="PF03466">
    <property type="entry name" value="LysR_substrate"/>
    <property type="match status" value="1"/>
</dbReference>
<evidence type="ECO:0000256" key="1">
    <source>
        <dbReference type="ARBA" id="ARBA00009437"/>
    </source>
</evidence>
<dbReference type="GO" id="GO:0003677">
    <property type="term" value="F:DNA binding"/>
    <property type="evidence" value="ECO:0007669"/>
    <property type="project" value="UniProtKB-KW"/>
</dbReference>
<keyword evidence="2" id="KW-0805">Transcription regulation</keyword>
<dbReference type="SUPFAM" id="SSF53850">
    <property type="entry name" value="Periplasmic binding protein-like II"/>
    <property type="match status" value="1"/>
</dbReference>
<name>A0A2W5TL42_9BACT</name>
<dbReference type="InterPro" id="IPR036390">
    <property type="entry name" value="WH_DNA-bd_sf"/>
</dbReference>
<dbReference type="InterPro" id="IPR050389">
    <property type="entry name" value="LysR-type_TF"/>
</dbReference>
<evidence type="ECO:0000256" key="4">
    <source>
        <dbReference type="ARBA" id="ARBA00023163"/>
    </source>
</evidence>
<dbReference type="AlphaFoldDB" id="A0A2W5TL42"/>
<dbReference type="Pfam" id="PF00126">
    <property type="entry name" value="HTH_1"/>
    <property type="match status" value="1"/>
</dbReference>
<dbReference type="PANTHER" id="PTHR30118">
    <property type="entry name" value="HTH-TYPE TRANSCRIPTIONAL REGULATOR LEUO-RELATED"/>
    <property type="match status" value="1"/>
</dbReference>